<keyword evidence="18" id="KW-1185">Reference proteome</keyword>
<dbReference type="Pfam" id="PF01043">
    <property type="entry name" value="SecA_PP_bind"/>
    <property type="match status" value="1"/>
</dbReference>
<feature type="domain" description="Helicase C-terminal" evidence="15">
    <location>
        <begin position="479"/>
        <end position="655"/>
    </location>
</feature>
<evidence type="ECO:0000256" key="4">
    <source>
        <dbReference type="ARBA" id="ARBA00022475"/>
    </source>
</evidence>
<dbReference type="Gene3D" id="3.40.50.300">
    <property type="entry name" value="P-loop containing nucleotide triphosphate hydrolases"/>
    <property type="match status" value="4"/>
</dbReference>
<dbReference type="PROSITE" id="PS51196">
    <property type="entry name" value="SECA_MOTOR_DEAD"/>
    <property type="match status" value="1"/>
</dbReference>
<dbReference type="InterPro" id="IPR011115">
    <property type="entry name" value="SecA_DEAD"/>
</dbReference>
<evidence type="ECO:0000256" key="3">
    <source>
        <dbReference type="ARBA" id="ARBA00022448"/>
    </source>
</evidence>
<dbReference type="InterPro" id="IPR014001">
    <property type="entry name" value="Helicase_ATP-bd"/>
</dbReference>
<comment type="subcellular location">
    <subcellularLocation>
        <location evidence="12">Cell membrane</location>
        <topology evidence="12">Peripheral membrane protein</topology>
        <orientation evidence="12">Cytoplasmic side</orientation>
    </subcellularLocation>
    <subcellularLocation>
        <location evidence="12">Cytoplasm</location>
    </subcellularLocation>
    <subcellularLocation>
        <location evidence="1">Membrane</location>
        <topology evidence="1">Peripheral membrane protein</topology>
    </subcellularLocation>
    <text evidence="12">Distribution is 50-50.</text>
</comment>
<dbReference type="InterPro" id="IPR011116">
    <property type="entry name" value="SecA_Wing/Scaffold"/>
</dbReference>
<dbReference type="InterPro" id="IPR036670">
    <property type="entry name" value="SecA_X-link_sf"/>
</dbReference>
<feature type="compositionally biased region" description="Acidic residues" evidence="13">
    <location>
        <begin position="337"/>
        <end position="346"/>
    </location>
</feature>
<comment type="catalytic activity">
    <reaction evidence="12">
        <text>ATP + H2O + cellular proteinSide 1 = ADP + phosphate + cellular proteinSide 2.</text>
        <dbReference type="EC" id="7.4.2.8"/>
    </reaction>
</comment>
<keyword evidence="3 12" id="KW-0813">Transport</keyword>
<dbReference type="PANTHER" id="PTHR30612:SF0">
    <property type="entry name" value="CHLOROPLAST PROTEIN-TRANSPORTING ATPASE"/>
    <property type="match status" value="1"/>
</dbReference>
<comment type="caution">
    <text evidence="17">The sequence shown here is derived from an EMBL/GenBank/DDBJ whole genome shotgun (WGS) entry which is preliminary data.</text>
</comment>
<dbReference type="EC" id="7.4.2.8" evidence="12"/>
<dbReference type="FunFam" id="3.40.50.300:FF:000429">
    <property type="entry name" value="Preprotein translocase subunit SecA"/>
    <property type="match status" value="1"/>
</dbReference>
<dbReference type="SUPFAM" id="SSF81767">
    <property type="entry name" value="Pre-protein crosslinking domain of SecA"/>
    <property type="match status" value="1"/>
</dbReference>
<feature type="compositionally biased region" description="Acidic residues" evidence="13">
    <location>
        <begin position="852"/>
        <end position="894"/>
    </location>
</feature>
<dbReference type="PANTHER" id="PTHR30612">
    <property type="entry name" value="SECA INNER MEMBRANE COMPONENT OF SEC PROTEIN SECRETION SYSTEM"/>
    <property type="match status" value="1"/>
</dbReference>
<keyword evidence="8 12" id="KW-0653">Protein transport</keyword>
<dbReference type="GO" id="GO:0005524">
    <property type="term" value="F:ATP binding"/>
    <property type="evidence" value="ECO:0007669"/>
    <property type="project" value="UniProtKB-UniRule"/>
</dbReference>
<dbReference type="PRINTS" id="PR00906">
    <property type="entry name" value="SECA"/>
</dbReference>
<feature type="domain" description="Helicase ATP-binding" evidence="14">
    <location>
        <begin position="89"/>
        <end position="248"/>
    </location>
</feature>
<keyword evidence="7 12" id="KW-0067">ATP-binding</keyword>
<dbReference type="Pfam" id="PF21090">
    <property type="entry name" value="P-loop_SecA"/>
    <property type="match status" value="1"/>
</dbReference>
<keyword evidence="4 12" id="KW-1003">Cell membrane</keyword>
<sequence length="900" mass="97773">MALKIASRFRRLLQRPGSIDLGPYERLTQLVGEAEESVQSLTDEELTEAATELRTTGGLHEDEQIEFLALAREAGKRALGERAFDGQVVGALAMLQGRVVEMGTGEGKTLAGAIAAAGYAIGGRRVHVLAVNDYLAKRDAEWMGPVYELLGVTVSHVGQASTPEERREAYQAEVCYVPVNEIGFDVLRDRLVTKVDDRVAVEADVALVDEADSVLIDEARVPMVLAGATRSEALDDDVVQLVRTLRAGVDYEIDGDGRTVALTDRGTDKVEKALGARAEEAAAEEAAAEEAAAEEAAAEEAATDSTTDEAETVDAAGEAEAGETEGSGADASGADQSETDDAEVEEPAPREFNLYADENLDRLTQINVALHAEVLLRRDVDYLVRDGKVSLINNNRGRVAKLQRWPDGLQAAVEAKEAVPVSDSGEVLDSITVQALVKRYKTLCGMTGTAVVVGESLQEFYDVDVAVVPPNKPNIRKDDPDRLYLTVEQKNEALVKHIGVVHESGRPILIGTHSVEESEQLSDKLEAAGIEHVVLNAKNDAEEAAIIAEAGVPGTVTVSTQMAGRGTDIRLGGKDESHDKEKAIELGGLYVIGTGLHASRRLDDQLRGRAGRQGDPGETLFFASLGDELVTRYSVSSGLRPHPDETGRLTDRKSIGMLEHAQRVADGANAELHRTTWQYNRLTGQQRAILLETREKVLTEDLAATELAERAKERYDELVDEVGEDVVKAAARRIALGHLDRRWTDHLAYLADLREGIHLRSLAGGIVHLKPIDEFNKSAIASFDTLIEDAWKDAAETFATAEITSEGLDEEASGIPRPTATWTYLVNDNPFGTEADRILGRLRNAIKPESAAEPDEILDEEFDQDDLPEELRDADDDEDLPEELRDADDEDDEEKSDKKD</sequence>
<evidence type="ECO:0000256" key="7">
    <source>
        <dbReference type="ARBA" id="ARBA00022840"/>
    </source>
</evidence>
<evidence type="ECO:0000256" key="9">
    <source>
        <dbReference type="ARBA" id="ARBA00022967"/>
    </source>
</evidence>
<feature type="compositionally biased region" description="Acidic residues" evidence="13">
    <location>
        <begin position="281"/>
        <end position="312"/>
    </location>
</feature>
<dbReference type="CDD" id="cd18803">
    <property type="entry name" value="SF2_C_secA"/>
    <property type="match status" value="1"/>
</dbReference>
<reference evidence="17 18" key="1">
    <citation type="submission" date="2019-03" db="EMBL/GenBank/DDBJ databases">
        <title>Genomic Encyclopedia of Type Strains, Phase III (KMG-III): the genomes of soil and plant-associated and newly described type strains.</title>
        <authorList>
            <person name="Whitman W."/>
        </authorList>
    </citation>
    <scope>NUCLEOTIDE SEQUENCE [LARGE SCALE GENOMIC DNA]</scope>
    <source>
        <strain evidence="17 18">VKM Ac-2573</strain>
    </source>
</reference>
<proteinExistence type="inferred from homology"/>
<feature type="region of interest" description="Disordered" evidence="13">
    <location>
        <begin position="276"/>
        <end position="350"/>
    </location>
</feature>
<dbReference type="PROSITE" id="PS51192">
    <property type="entry name" value="HELICASE_ATP_BIND_1"/>
    <property type="match status" value="1"/>
</dbReference>
<evidence type="ECO:0000256" key="2">
    <source>
        <dbReference type="ARBA" id="ARBA00007650"/>
    </source>
</evidence>
<dbReference type="InterPro" id="IPR020937">
    <property type="entry name" value="SecA_CS"/>
</dbReference>
<gene>
    <name evidence="12" type="primary">secA</name>
    <name evidence="17" type="ORF">EV653_2865</name>
</gene>
<evidence type="ECO:0000259" key="14">
    <source>
        <dbReference type="PROSITE" id="PS51192"/>
    </source>
</evidence>
<dbReference type="Pfam" id="PF07517">
    <property type="entry name" value="SecA_DEAD"/>
    <property type="match status" value="1"/>
</dbReference>
<dbReference type="Gene3D" id="1.10.3060.10">
    <property type="entry name" value="Helical scaffold and wing domains of SecA"/>
    <property type="match status" value="1"/>
</dbReference>
<comment type="subunit">
    <text evidence="12">Monomer and homodimer. Part of the essential Sec protein translocation apparatus which comprises SecA, SecYEG and auxiliary proteins SecDF. Other proteins may also be involved.</text>
</comment>
<protein>
    <recommendedName>
        <fullName evidence="12">Protein translocase subunit SecA</fullName>
        <ecNumber evidence="12">7.4.2.8</ecNumber>
    </recommendedName>
</protein>
<dbReference type="Proteomes" id="UP000295146">
    <property type="component" value="Unassembled WGS sequence"/>
</dbReference>
<dbReference type="Gene3D" id="3.90.1440.10">
    <property type="entry name" value="SecA, preprotein cross-linking domain"/>
    <property type="match status" value="2"/>
</dbReference>
<dbReference type="EMBL" id="SODP01000001">
    <property type="protein sequence ID" value="TDW77694.1"/>
    <property type="molecule type" value="Genomic_DNA"/>
</dbReference>
<dbReference type="GO" id="GO:0031522">
    <property type="term" value="C:cell envelope Sec protein transport complex"/>
    <property type="evidence" value="ECO:0007669"/>
    <property type="project" value="TreeGrafter"/>
</dbReference>
<evidence type="ECO:0000259" key="16">
    <source>
        <dbReference type="PROSITE" id="PS51196"/>
    </source>
</evidence>
<dbReference type="InterPro" id="IPR001650">
    <property type="entry name" value="Helicase_C-like"/>
</dbReference>
<feature type="domain" description="SecA family profile" evidence="16">
    <location>
        <begin position="6"/>
        <end position="651"/>
    </location>
</feature>
<evidence type="ECO:0000256" key="11">
    <source>
        <dbReference type="ARBA" id="ARBA00023136"/>
    </source>
</evidence>
<name>A0A4R8CNL0_9ACTN</name>
<dbReference type="InterPro" id="IPR000185">
    <property type="entry name" value="SecA"/>
</dbReference>
<feature type="binding site" evidence="12">
    <location>
        <position position="87"/>
    </location>
    <ligand>
        <name>ATP</name>
        <dbReference type="ChEBI" id="CHEBI:30616"/>
    </ligand>
</feature>
<evidence type="ECO:0000313" key="17">
    <source>
        <dbReference type="EMBL" id="TDW77694.1"/>
    </source>
</evidence>
<dbReference type="InterPro" id="IPR036266">
    <property type="entry name" value="SecA_Wing/Scaffold_sf"/>
</dbReference>
<dbReference type="SUPFAM" id="SSF81886">
    <property type="entry name" value="Helical scaffold and wing domains of SecA"/>
    <property type="match status" value="1"/>
</dbReference>
<dbReference type="SMART" id="SM00957">
    <property type="entry name" value="SecA_DEAD"/>
    <property type="match status" value="1"/>
</dbReference>
<evidence type="ECO:0000256" key="8">
    <source>
        <dbReference type="ARBA" id="ARBA00022927"/>
    </source>
</evidence>
<organism evidence="17 18">
    <name type="scientific">Kribbella pratensis</name>
    <dbReference type="NCBI Taxonomy" id="2512112"/>
    <lineage>
        <taxon>Bacteria</taxon>
        <taxon>Bacillati</taxon>
        <taxon>Actinomycetota</taxon>
        <taxon>Actinomycetes</taxon>
        <taxon>Propionibacteriales</taxon>
        <taxon>Kribbellaceae</taxon>
        <taxon>Kribbella</taxon>
    </lineage>
</organism>
<dbReference type="GO" id="GO:0005829">
    <property type="term" value="C:cytosol"/>
    <property type="evidence" value="ECO:0007669"/>
    <property type="project" value="TreeGrafter"/>
</dbReference>
<dbReference type="GO" id="GO:0065002">
    <property type="term" value="P:intracellular protein transmembrane transport"/>
    <property type="evidence" value="ECO:0007669"/>
    <property type="project" value="UniProtKB-UniRule"/>
</dbReference>
<dbReference type="AlphaFoldDB" id="A0A4R8CNL0"/>
<dbReference type="InterPro" id="IPR027417">
    <property type="entry name" value="P-loop_NTPase"/>
</dbReference>
<dbReference type="GO" id="GO:0017038">
    <property type="term" value="P:protein import"/>
    <property type="evidence" value="ECO:0007669"/>
    <property type="project" value="InterPro"/>
</dbReference>
<feature type="compositionally biased region" description="Low complexity" evidence="13">
    <location>
        <begin position="313"/>
        <end position="335"/>
    </location>
</feature>
<dbReference type="CDD" id="cd17928">
    <property type="entry name" value="DEXDc_SecA"/>
    <property type="match status" value="1"/>
</dbReference>
<evidence type="ECO:0000256" key="5">
    <source>
        <dbReference type="ARBA" id="ARBA00022490"/>
    </source>
</evidence>
<keyword evidence="9 12" id="KW-1278">Translocase</keyword>
<comment type="function">
    <text evidence="12">Part of the Sec protein translocase complex. Interacts with the SecYEG preprotein conducting channel. Has a central role in coupling the hydrolysis of ATP to the transfer of proteins into and across the cell membrane, serving as an ATP-driven molecular motor driving the stepwise translocation of polypeptide chains across the membrane.</text>
</comment>
<dbReference type="GO" id="GO:0006605">
    <property type="term" value="P:protein targeting"/>
    <property type="evidence" value="ECO:0007669"/>
    <property type="project" value="UniProtKB-UniRule"/>
</dbReference>
<accession>A0A4R8CNL0</accession>
<dbReference type="HAMAP" id="MF_01382">
    <property type="entry name" value="SecA"/>
    <property type="match status" value="1"/>
</dbReference>
<dbReference type="InterPro" id="IPR011130">
    <property type="entry name" value="SecA_preprotein_X-link_dom"/>
</dbReference>
<dbReference type="GO" id="GO:0008564">
    <property type="term" value="F:protein-exporting ATPase activity"/>
    <property type="evidence" value="ECO:0007669"/>
    <property type="project" value="UniProtKB-EC"/>
</dbReference>
<dbReference type="PROSITE" id="PS01312">
    <property type="entry name" value="SECA"/>
    <property type="match status" value="1"/>
</dbReference>
<evidence type="ECO:0000259" key="15">
    <source>
        <dbReference type="PROSITE" id="PS51194"/>
    </source>
</evidence>
<evidence type="ECO:0000256" key="6">
    <source>
        <dbReference type="ARBA" id="ARBA00022741"/>
    </source>
</evidence>
<dbReference type="InterPro" id="IPR014018">
    <property type="entry name" value="SecA_motor_DEAD"/>
</dbReference>
<keyword evidence="11 12" id="KW-0472">Membrane</keyword>
<evidence type="ECO:0000256" key="12">
    <source>
        <dbReference type="HAMAP-Rule" id="MF_01382"/>
    </source>
</evidence>
<feature type="region of interest" description="Disordered" evidence="13">
    <location>
        <begin position="848"/>
        <end position="900"/>
    </location>
</feature>
<dbReference type="SUPFAM" id="SSF52540">
    <property type="entry name" value="P-loop containing nucleoside triphosphate hydrolases"/>
    <property type="match status" value="2"/>
</dbReference>
<evidence type="ECO:0000313" key="18">
    <source>
        <dbReference type="Proteomes" id="UP000295146"/>
    </source>
</evidence>
<dbReference type="SMART" id="SM00958">
    <property type="entry name" value="SecA_PP_bind"/>
    <property type="match status" value="1"/>
</dbReference>
<comment type="similarity">
    <text evidence="2 12">Belongs to the SecA family.</text>
</comment>
<keyword evidence="6 12" id="KW-0547">Nucleotide-binding</keyword>
<dbReference type="GO" id="GO:0005886">
    <property type="term" value="C:plasma membrane"/>
    <property type="evidence" value="ECO:0007669"/>
    <property type="project" value="UniProtKB-SubCell"/>
</dbReference>
<dbReference type="RefSeq" id="WP_134102682.1">
    <property type="nucleotide sequence ID" value="NZ_SODP01000001.1"/>
</dbReference>
<dbReference type="Pfam" id="PF07516">
    <property type="entry name" value="SecA_SW"/>
    <property type="match status" value="1"/>
</dbReference>
<dbReference type="GO" id="GO:0043952">
    <property type="term" value="P:protein transport by the Sec complex"/>
    <property type="evidence" value="ECO:0007669"/>
    <property type="project" value="TreeGrafter"/>
</dbReference>
<keyword evidence="5 12" id="KW-0963">Cytoplasm</keyword>
<dbReference type="InterPro" id="IPR044722">
    <property type="entry name" value="SecA_SF2_C"/>
</dbReference>
<dbReference type="OrthoDB" id="9805579at2"/>
<keyword evidence="10 12" id="KW-0811">Translocation</keyword>
<evidence type="ECO:0000256" key="10">
    <source>
        <dbReference type="ARBA" id="ARBA00023010"/>
    </source>
</evidence>
<evidence type="ECO:0000256" key="13">
    <source>
        <dbReference type="SAM" id="MobiDB-lite"/>
    </source>
</evidence>
<dbReference type="PROSITE" id="PS51194">
    <property type="entry name" value="HELICASE_CTER"/>
    <property type="match status" value="1"/>
</dbReference>
<feature type="binding site" evidence="12">
    <location>
        <begin position="105"/>
        <end position="109"/>
    </location>
    <ligand>
        <name>ATP</name>
        <dbReference type="ChEBI" id="CHEBI:30616"/>
    </ligand>
</feature>
<feature type="binding site" evidence="12">
    <location>
        <position position="568"/>
    </location>
    <ligand>
        <name>ATP</name>
        <dbReference type="ChEBI" id="CHEBI:30616"/>
    </ligand>
</feature>
<evidence type="ECO:0000256" key="1">
    <source>
        <dbReference type="ARBA" id="ARBA00004170"/>
    </source>
</evidence>